<feature type="domain" description="Periplasmic binding protein" evidence="4">
    <location>
        <begin position="46"/>
        <end position="300"/>
    </location>
</feature>
<dbReference type="CDD" id="cd06314">
    <property type="entry name" value="PBP1_tmGBP"/>
    <property type="match status" value="1"/>
</dbReference>
<dbReference type="RefSeq" id="WP_035341560.1">
    <property type="nucleotide sequence ID" value="NZ_BAUU01000006.1"/>
</dbReference>
<keyword evidence="3" id="KW-0732">Signal</keyword>
<dbReference type="Pfam" id="PF13407">
    <property type="entry name" value="Peripla_BP_4"/>
    <property type="match status" value="1"/>
</dbReference>
<evidence type="ECO:0000259" key="4">
    <source>
        <dbReference type="Pfam" id="PF13407"/>
    </source>
</evidence>
<dbReference type="STRING" id="1236971.JCM9152_1054"/>
<dbReference type="Proteomes" id="UP000018895">
    <property type="component" value="Unassembled WGS sequence"/>
</dbReference>
<name>W4QE91_9BACI</name>
<comment type="caution">
    <text evidence="5">The sequence shown here is derived from an EMBL/GenBank/DDBJ whole genome shotgun (WGS) entry which is preliminary data.</text>
</comment>
<evidence type="ECO:0000256" key="1">
    <source>
        <dbReference type="ARBA" id="ARBA00004196"/>
    </source>
</evidence>
<accession>W4QE91</accession>
<dbReference type="EMBL" id="BAUU01000006">
    <property type="protein sequence ID" value="GAE29679.1"/>
    <property type="molecule type" value="Genomic_DNA"/>
</dbReference>
<gene>
    <name evidence="5" type="ORF">JCM9152_1054</name>
</gene>
<evidence type="ECO:0000256" key="3">
    <source>
        <dbReference type="ARBA" id="ARBA00022729"/>
    </source>
</evidence>
<protein>
    <submittedName>
        <fullName evidence="5">Sugar ABC transporter</fullName>
    </submittedName>
</protein>
<reference evidence="5" key="1">
    <citation type="journal article" date="2014" name="Genome Announc.">
        <title>Draft Genome Sequences of Three Alkaliphilic Bacillus Strains, Bacillus wakoensis JCM 9140T, Bacillus akibai JCM 9157T, and Bacillus hemicellulosilyticus JCM 9152T.</title>
        <authorList>
            <person name="Yuki M."/>
            <person name="Oshima K."/>
            <person name="Suda W."/>
            <person name="Oshida Y."/>
            <person name="Kitamura K."/>
            <person name="Iida T."/>
            <person name="Hattori M."/>
            <person name="Ohkuma M."/>
        </authorList>
    </citation>
    <scope>NUCLEOTIDE SEQUENCE [LARGE SCALE GENOMIC DNA]</scope>
    <source>
        <strain evidence="5">JCM 9152</strain>
    </source>
</reference>
<evidence type="ECO:0000313" key="5">
    <source>
        <dbReference type="EMBL" id="GAE29679.1"/>
    </source>
</evidence>
<keyword evidence="6" id="KW-1185">Reference proteome</keyword>
<organism evidence="5 6">
    <name type="scientific">Halalkalibacter hemicellulosilyticusJCM 9152</name>
    <dbReference type="NCBI Taxonomy" id="1236971"/>
    <lineage>
        <taxon>Bacteria</taxon>
        <taxon>Bacillati</taxon>
        <taxon>Bacillota</taxon>
        <taxon>Bacilli</taxon>
        <taxon>Bacillales</taxon>
        <taxon>Bacillaceae</taxon>
        <taxon>Halalkalibacter</taxon>
    </lineage>
</organism>
<dbReference type="GO" id="GO:0030246">
    <property type="term" value="F:carbohydrate binding"/>
    <property type="evidence" value="ECO:0007669"/>
    <property type="project" value="UniProtKB-ARBA"/>
</dbReference>
<dbReference type="PANTHER" id="PTHR46847">
    <property type="entry name" value="D-ALLOSE-BINDING PERIPLASMIC PROTEIN-RELATED"/>
    <property type="match status" value="1"/>
</dbReference>
<dbReference type="InterPro" id="IPR028082">
    <property type="entry name" value="Peripla_BP_I"/>
</dbReference>
<comment type="subcellular location">
    <subcellularLocation>
        <location evidence="1">Cell envelope</location>
    </subcellularLocation>
</comment>
<dbReference type="AlphaFoldDB" id="W4QE91"/>
<comment type="similarity">
    <text evidence="2">Belongs to the bacterial solute-binding protein 2 family.</text>
</comment>
<evidence type="ECO:0000313" key="6">
    <source>
        <dbReference type="Proteomes" id="UP000018895"/>
    </source>
</evidence>
<sequence length="324" mass="36073">MKKILFAFIVVAFLFTCSASIYYLLKALTTELSQPVNAEELADYHFVVIPEEVNNEYWRLVEKGARDAAQHYGVSIEYTGPFTANVGEHIKSIEKAVAGKADGVITQALIEEEFTPLFDQMIQKGTPIVTIDTDAPKSKRMAYIGTNNYYAGVLAGKETANELNGVGRIAIITGSFHSANQQLRVQGFKDVIEEYEDMEIVAIEESNISLIQAAERTYQIMNEHTNISAFYGTSALDAIGVASVLQSLDKNRNIFVIGFDILPDTLDLIRDGSIDATVVQEPYEMGYRSIEVMLSLVQGKRVSEFYYTDTGIIRQEDLKKVDES</sequence>
<evidence type="ECO:0000256" key="2">
    <source>
        <dbReference type="ARBA" id="ARBA00007639"/>
    </source>
</evidence>
<dbReference type="OrthoDB" id="6196975at2"/>
<proteinExistence type="inferred from homology"/>
<dbReference type="GO" id="GO:0030313">
    <property type="term" value="C:cell envelope"/>
    <property type="evidence" value="ECO:0007669"/>
    <property type="project" value="UniProtKB-SubCell"/>
</dbReference>
<dbReference type="InterPro" id="IPR025997">
    <property type="entry name" value="SBP_2_dom"/>
</dbReference>
<dbReference type="Gene3D" id="3.40.50.2300">
    <property type="match status" value="2"/>
</dbReference>
<dbReference type="PANTHER" id="PTHR46847:SF1">
    <property type="entry name" value="D-ALLOSE-BINDING PERIPLASMIC PROTEIN-RELATED"/>
    <property type="match status" value="1"/>
</dbReference>
<dbReference type="SUPFAM" id="SSF53822">
    <property type="entry name" value="Periplasmic binding protein-like I"/>
    <property type="match status" value="1"/>
</dbReference>